<dbReference type="InterPro" id="IPR038943">
    <property type="entry name" value="PLDrp1-like"/>
</dbReference>
<comment type="caution">
    <text evidence="2">The sequence shown here is derived from an EMBL/GenBank/DDBJ whole genome shotgun (WGS) entry which is preliminary data.</text>
</comment>
<organism evidence="2 3">
    <name type="scientific">Zingiber officinale</name>
    <name type="common">Ginger</name>
    <name type="synonym">Amomum zingiber</name>
    <dbReference type="NCBI Taxonomy" id="94328"/>
    <lineage>
        <taxon>Eukaryota</taxon>
        <taxon>Viridiplantae</taxon>
        <taxon>Streptophyta</taxon>
        <taxon>Embryophyta</taxon>
        <taxon>Tracheophyta</taxon>
        <taxon>Spermatophyta</taxon>
        <taxon>Magnoliopsida</taxon>
        <taxon>Liliopsida</taxon>
        <taxon>Zingiberales</taxon>
        <taxon>Zingiberaceae</taxon>
        <taxon>Zingiber</taxon>
    </lineage>
</organism>
<accession>A0A8J5FRV0</accession>
<gene>
    <name evidence="2" type="ORF">ZIOFF_051896</name>
</gene>
<name>A0A8J5FRV0_ZINOF</name>
<proteinExistence type="predicted"/>
<dbReference type="PANTHER" id="PTHR33971:SF4">
    <property type="entry name" value="OS07G0682700 PROTEIN"/>
    <property type="match status" value="1"/>
</dbReference>
<dbReference type="Proteomes" id="UP000734854">
    <property type="component" value="Unassembled WGS sequence"/>
</dbReference>
<feature type="region of interest" description="Disordered" evidence="1">
    <location>
        <begin position="121"/>
        <end position="145"/>
    </location>
</feature>
<sequence>MAVPFGLSLERDLSTHHATAHNQTPPALSFHGVSHQPYDNFVSSTPPSPSNKPQCLLLRLLLLLLPPSSIIRSDSASMASATDDDDFPEYNPHPYRGGYDIALTYGDPLPPSSAICYPISTSPVSPPSPPPSPPRPSYLGGFPDPHPAGPFPSPDLFRSWPFTDWDNRQAYAVPEGGDGWNGWRRALDYLFGHAEGYGERRIGVDSYGIPIYANKKLHGAESVLVEVPPAPVERVEYHDTRPEDHHHWSSCYSGTAEKHGYGNPVLAYDRHYAEKALHVEIDPNDSVWHQKVNYHEGYQVQSHHRSQFNDSDYVGAFFGSPSIAYNRHHYEQPLHLQVEPIETDWYQKSSYSEAYQESAFPKSEWSSSHNDTQREAGDFFHSSGSTYKRYSWEQPDYVELRPYEPSWSYNQGHYDGNEEETPKWNWQYSSVGGQGENFTNSEDTYYYTQQEYYEQAEPIQVEPYKSSWSQYSSYYEAQNEQVSQIDELEGDSPYYPFHKLFDYS</sequence>
<evidence type="ECO:0000313" key="2">
    <source>
        <dbReference type="EMBL" id="KAG6490596.1"/>
    </source>
</evidence>
<protein>
    <submittedName>
        <fullName evidence="2">Uncharacterized protein</fullName>
    </submittedName>
</protein>
<dbReference type="GO" id="GO:0070300">
    <property type="term" value="F:phosphatidic acid binding"/>
    <property type="evidence" value="ECO:0007669"/>
    <property type="project" value="InterPro"/>
</dbReference>
<evidence type="ECO:0000256" key="1">
    <source>
        <dbReference type="SAM" id="MobiDB-lite"/>
    </source>
</evidence>
<dbReference type="PANTHER" id="PTHR33971">
    <property type="entry name" value="OS06G0232000 PROTEIN"/>
    <property type="match status" value="1"/>
</dbReference>
<keyword evidence="3" id="KW-1185">Reference proteome</keyword>
<dbReference type="EMBL" id="JACMSC010000014">
    <property type="protein sequence ID" value="KAG6490596.1"/>
    <property type="molecule type" value="Genomic_DNA"/>
</dbReference>
<dbReference type="AlphaFoldDB" id="A0A8J5FRV0"/>
<reference evidence="2 3" key="1">
    <citation type="submission" date="2020-08" db="EMBL/GenBank/DDBJ databases">
        <title>Plant Genome Project.</title>
        <authorList>
            <person name="Zhang R.-G."/>
        </authorList>
    </citation>
    <scope>NUCLEOTIDE SEQUENCE [LARGE SCALE GENOMIC DNA]</scope>
    <source>
        <tissue evidence="2">Rhizome</tissue>
    </source>
</reference>
<feature type="compositionally biased region" description="Pro residues" evidence="1">
    <location>
        <begin position="124"/>
        <end position="136"/>
    </location>
</feature>
<evidence type="ECO:0000313" key="3">
    <source>
        <dbReference type="Proteomes" id="UP000734854"/>
    </source>
</evidence>